<comment type="caution">
    <text evidence="2">The sequence shown here is derived from an EMBL/GenBank/DDBJ whole genome shotgun (WGS) entry which is preliminary data.</text>
</comment>
<dbReference type="EMBL" id="JAFJMO010000009">
    <property type="protein sequence ID" value="KAJ8268094.1"/>
    <property type="molecule type" value="Genomic_DNA"/>
</dbReference>
<sequence>MLDPGQSTSDSEVYPQDKQKMRSTLGVNMVQTSCGSCPCRLKPIVQQRLCAPEEAKHLVACMCLSGP</sequence>
<gene>
    <name evidence="2" type="ORF">COCON_G00132660</name>
</gene>
<organism evidence="2 3">
    <name type="scientific">Conger conger</name>
    <name type="common">Conger eel</name>
    <name type="synonym">Muraena conger</name>
    <dbReference type="NCBI Taxonomy" id="82655"/>
    <lineage>
        <taxon>Eukaryota</taxon>
        <taxon>Metazoa</taxon>
        <taxon>Chordata</taxon>
        <taxon>Craniata</taxon>
        <taxon>Vertebrata</taxon>
        <taxon>Euteleostomi</taxon>
        <taxon>Actinopterygii</taxon>
        <taxon>Neopterygii</taxon>
        <taxon>Teleostei</taxon>
        <taxon>Anguilliformes</taxon>
        <taxon>Congridae</taxon>
        <taxon>Conger</taxon>
    </lineage>
</organism>
<accession>A0A9Q1DE47</accession>
<reference evidence="2" key="1">
    <citation type="journal article" date="2023" name="Science">
        <title>Genome structures resolve the early diversification of teleost fishes.</title>
        <authorList>
            <person name="Parey E."/>
            <person name="Louis A."/>
            <person name="Montfort J."/>
            <person name="Bouchez O."/>
            <person name="Roques C."/>
            <person name="Iampietro C."/>
            <person name="Lluch J."/>
            <person name="Castinel A."/>
            <person name="Donnadieu C."/>
            <person name="Desvignes T."/>
            <person name="Floi Bucao C."/>
            <person name="Jouanno E."/>
            <person name="Wen M."/>
            <person name="Mejri S."/>
            <person name="Dirks R."/>
            <person name="Jansen H."/>
            <person name="Henkel C."/>
            <person name="Chen W.J."/>
            <person name="Zahm M."/>
            <person name="Cabau C."/>
            <person name="Klopp C."/>
            <person name="Thompson A.W."/>
            <person name="Robinson-Rechavi M."/>
            <person name="Braasch I."/>
            <person name="Lecointre G."/>
            <person name="Bobe J."/>
            <person name="Postlethwait J.H."/>
            <person name="Berthelot C."/>
            <person name="Roest Crollius H."/>
            <person name="Guiguen Y."/>
        </authorList>
    </citation>
    <scope>NUCLEOTIDE SEQUENCE</scope>
    <source>
        <strain evidence="2">Concon-B</strain>
    </source>
</reference>
<evidence type="ECO:0000256" key="1">
    <source>
        <dbReference type="SAM" id="MobiDB-lite"/>
    </source>
</evidence>
<dbReference type="Proteomes" id="UP001152803">
    <property type="component" value="Unassembled WGS sequence"/>
</dbReference>
<dbReference type="AlphaFoldDB" id="A0A9Q1DE47"/>
<evidence type="ECO:0000313" key="2">
    <source>
        <dbReference type="EMBL" id="KAJ8268094.1"/>
    </source>
</evidence>
<name>A0A9Q1DE47_CONCO</name>
<keyword evidence="3" id="KW-1185">Reference proteome</keyword>
<evidence type="ECO:0000313" key="3">
    <source>
        <dbReference type="Proteomes" id="UP001152803"/>
    </source>
</evidence>
<proteinExistence type="predicted"/>
<protein>
    <submittedName>
        <fullName evidence="2">Uncharacterized protein</fullName>
    </submittedName>
</protein>
<feature type="region of interest" description="Disordered" evidence="1">
    <location>
        <begin position="1"/>
        <end position="20"/>
    </location>
</feature>
<feature type="compositionally biased region" description="Polar residues" evidence="1">
    <location>
        <begin position="1"/>
        <end position="11"/>
    </location>
</feature>